<keyword evidence="1" id="KW-0175">Coiled coil</keyword>
<name>A0A0D3JIX7_EMIH1</name>
<reference evidence="3" key="2">
    <citation type="submission" date="2024-10" db="UniProtKB">
        <authorList>
            <consortium name="EnsemblProtists"/>
        </authorList>
    </citation>
    <scope>IDENTIFICATION</scope>
</reference>
<evidence type="ECO:0000313" key="4">
    <source>
        <dbReference type="Proteomes" id="UP000013827"/>
    </source>
</evidence>
<dbReference type="AlphaFoldDB" id="A0A0D3JIX7"/>
<proteinExistence type="predicted"/>
<dbReference type="PaxDb" id="2903-EOD23462"/>
<dbReference type="KEGG" id="ehx:EMIHUDRAFT_458018"/>
<dbReference type="HOGENOM" id="CLU_825380_0_0_1"/>
<sequence>MSSSLDEPAQTTSEEKLTLLKRAYRALKEESERREATMQEERASMQRERGALLAQIKVLTRDLDGLKESVRRAGAEARERLLANGEPLGRFSSGAGACPGSVASSSGCSSAHSAGGGGSEGVGSYQKGREWAARVLHARDALTSALSTSLESVQGLAVPASVQAQLARQAALLDDHAAHSQALWLQLSEARAAVAAAHATTRAESDRADAATGQASEVLAVADEAEARRADAVASLAAVRGQLAAAVAASQSAAEAAAAREAEMRAAADAELADLRVGLAQAWAEKRRVQAQLDLARGSLGAPPPLGAPPLPPVEPAGGEPSPSSPSAAAAPSVAAA</sequence>
<feature type="compositionally biased region" description="Pro residues" evidence="2">
    <location>
        <begin position="302"/>
        <end position="315"/>
    </location>
</feature>
<feature type="coiled-coil region" evidence="1">
    <location>
        <begin position="20"/>
        <end position="76"/>
    </location>
</feature>
<dbReference type="Proteomes" id="UP000013827">
    <property type="component" value="Unassembled WGS sequence"/>
</dbReference>
<dbReference type="GeneID" id="17269010"/>
<organism evidence="3 4">
    <name type="scientific">Emiliania huxleyi (strain CCMP1516)</name>
    <dbReference type="NCBI Taxonomy" id="280463"/>
    <lineage>
        <taxon>Eukaryota</taxon>
        <taxon>Haptista</taxon>
        <taxon>Haptophyta</taxon>
        <taxon>Prymnesiophyceae</taxon>
        <taxon>Isochrysidales</taxon>
        <taxon>Noelaerhabdaceae</taxon>
        <taxon>Emiliania</taxon>
    </lineage>
</organism>
<protein>
    <submittedName>
        <fullName evidence="3">Uncharacterized protein</fullName>
    </submittedName>
</protein>
<feature type="region of interest" description="Disordered" evidence="2">
    <location>
        <begin position="295"/>
        <end position="337"/>
    </location>
</feature>
<feature type="compositionally biased region" description="Low complexity" evidence="2">
    <location>
        <begin position="102"/>
        <end position="113"/>
    </location>
</feature>
<feature type="region of interest" description="Disordered" evidence="2">
    <location>
        <begin position="102"/>
        <end position="123"/>
    </location>
</feature>
<evidence type="ECO:0000256" key="2">
    <source>
        <dbReference type="SAM" id="MobiDB-lite"/>
    </source>
</evidence>
<dbReference type="EnsemblProtists" id="EOD23462">
    <property type="protein sequence ID" value="EOD23462"/>
    <property type="gene ID" value="EMIHUDRAFT_458018"/>
</dbReference>
<evidence type="ECO:0000256" key="1">
    <source>
        <dbReference type="SAM" id="Coils"/>
    </source>
</evidence>
<accession>A0A0D3JIX7</accession>
<dbReference type="RefSeq" id="XP_005775891.1">
    <property type="nucleotide sequence ID" value="XM_005775834.1"/>
</dbReference>
<keyword evidence="4" id="KW-1185">Reference proteome</keyword>
<evidence type="ECO:0000313" key="3">
    <source>
        <dbReference type="EnsemblProtists" id="EOD23462"/>
    </source>
</evidence>
<feature type="compositionally biased region" description="Low complexity" evidence="2">
    <location>
        <begin position="316"/>
        <end position="337"/>
    </location>
</feature>
<reference evidence="4" key="1">
    <citation type="journal article" date="2013" name="Nature">
        <title>Pan genome of the phytoplankton Emiliania underpins its global distribution.</title>
        <authorList>
            <person name="Read B.A."/>
            <person name="Kegel J."/>
            <person name="Klute M.J."/>
            <person name="Kuo A."/>
            <person name="Lefebvre S.C."/>
            <person name="Maumus F."/>
            <person name="Mayer C."/>
            <person name="Miller J."/>
            <person name="Monier A."/>
            <person name="Salamov A."/>
            <person name="Young J."/>
            <person name="Aguilar M."/>
            <person name="Claverie J.M."/>
            <person name="Frickenhaus S."/>
            <person name="Gonzalez K."/>
            <person name="Herman E.K."/>
            <person name="Lin Y.C."/>
            <person name="Napier J."/>
            <person name="Ogata H."/>
            <person name="Sarno A.F."/>
            <person name="Shmutz J."/>
            <person name="Schroeder D."/>
            <person name="de Vargas C."/>
            <person name="Verret F."/>
            <person name="von Dassow P."/>
            <person name="Valentin K."/>
            <person name="Van de Peer Y."/>
            <person name="Wheeler G."/>
            <person name="Dacks J.B."/>
            <person name="Delwiche C.F."/>
            <person name="Dyhrman S.T."/>
            <person name="Glockner G."/>
            <person name="John U."/>
            <person name="Richards T."/>
            <person name="Worden A.Z."/>
            <person name="Zhang X."/>
            <person name="Grigoriev I.V."/>
            <person name="Allen A.E."/>
            <person name="Bidle K."/>
            <person name="Borodovsky M."/>
            <person name="Bowler C."/>
            <person name="Brownlee C."/>
            <person name="Cock J.M."/>
            <person name="Elias M."/>
            <person name="Gladyshev V.N."/>
            <person name="Groth M."/>
            <person name="Guda C."/>
            <person name="Hadaegh A."/>
            <person name="Iglesias-Rodriguez M.D."/>
            <person name="Jenkins J."/>
            <person name="Jones B.M."/>
            <person name="Lawson T."/>
            <person name="Leese F."/>
            <person name="Lindquist E."/>
            <person name="Lobanov A."/>
            <person name="Lomsadze A."/>
            <person name="Malik S.B."/>
            <person name="Marsh M.E."/>
            <person name="Mackinder L."/>
            <person name="Mock T."/>
            <person name="Mueller-Roeber B."/>
            <person name="Pagarete A."/>
            <person name="Parker M."/>
            <person name="Probert I."/>
            <person name="Quesneville H."/>
            <person name="Raines C."/>
            <person name="Rensing S.A."/>
            <person name="Riano-Pachon D.M."/>
            <person name="Richier S."/>
            <person name="Rokitta S."/>
            <person name="Shiraiwa Y."/>
            <person name="Soanes D.M."/>
            <person name="van der Giezen M."/>
            <person name="Wahlund T.M."/>
            <person name="Williams B."/>
            <person name="Wilson W."/>
            <person name="Wolfe G."/>
            <person name="Wurch L.L."/>
        </authorList>
    </citation>
    <scope>NUCLEOTIDE SEQUENCE</scope>
</reference>